<feature type="domain" description="Aminoacyl-tRNA synthetase class Ia" evidence="10">
    <location>
        <begin position="559"/>
        <end position="594"/>
    </location>
</feature>
<evidence type="ECO:0000256" key="8">
    <source>
        <dbReference type="HAMAP-Rule" id="MF_02004"/>
    </source>
</evidence>
<keyword evidence="6 8" id="KW-0030">Aminoacyl-tRNA synthetase</keyword>
<evidence type="ECO:0000259" key="11">
    <source>
        <dbReference type="Pfam" id="PF08264"/>
    </source>
</evidence>
<sequence>MEEELPKAYNPDVTEEKWYYFWERKGVFHVDPLSDKEPYCIVMPPPNVTGVLHMGHALVNALQDVMIRWKRMEGYEALWVPGLDHAGISTQTVVERDLIAKTGKRRSDFERKEFLGHVWKWKEKSEDRIVGQLKRLGCSCDWLRKRFTMDEESNLAVRTLFKKMYEEGLIYQGDYLVNWDPVTETALADDEVEYEERETKLWHFRYPLEEGEGHLTIATTRPETMLGDVAVAVSPKDPRYKKLVGKNVVLPIVNRVIPIVADNYVDPEFGTGVVKITPAHDPNDWELGKRHDLPLINILNSNGTLNENGLEYEGLSMEEARRHVVTRMKELGHLEKIDPYTHRVGVSYRSKAIIEPYLSKQWFIKMEPFKKKLIDAVKKGRVKIIPKNWESTYFHWIENLRDWCISRQLWWGHRIPIWKHESGKIICYEGTGRPPEVVENPEGWSQDPDVLDTWFSSALWPFSTLGWPHTTHELKKFYPNSTLITGHDILFFWVARMIMMGEYVMGEAPFAETSLQGLIFGKSYWRENKEGGITYASLEEKKAFDLGTTPPKEVHSKWEKMSKSKGNVIDPIEIINTYGTDAMRMALAASATHSPQIDLDRRRFEEFKNFANKVWNGSRFVLMNLTLTAEEFQEGLGPLALEDRWILSVLNRTIEEMKTHFEGYHFDRAAMRSYTFFWDEFCAYYVEMAKPTLFAKNEASKHKQKVLLIVLLAAIRLMHPIAPFITEEIFQKLKERFPHIKPSNADPYTAEAIEALLSPACIVSPYPKVINKKDISPEIEETFAFLNEIVYAIRNIRAEMQLPPGAKTDVIIEGKTEAIEPHGSIISSLVRTQSLSFNPEEKPSGFTSSALVKGLKILIPLPEELQEKEKKRLEKEVEKLTGQIASLNKQLSNPNFVERAPAELVNKTKSALSETEEKLAATQEKLKQL</sequence>
<evidence type="ECO:0000256" key="1">
    <source>
        <dbReference type="ARBA" id="ARBA00022490"/>
    </source>
</evidence>
<comment type="catalytic activity">
    <reaction evidence="7 8">
        <text>tRNA(Val) + L-valine + ATP = L-valyl-tRNA(Val) + AMP + diphosphate</text>
        <dbReference type="Rhea" id="RHEA:10704"/>
        <dbReference type="Rhea" id="RHEA-COMP:9672"/>
        <dbReference type="Rhea" id="RHEA-COMP:9708"/>
        <dbReference type="ChEBI" id="CHEBI:30616"/>
        <dbReference type="ChEBI" id="CHEBI:33019"/>
        <dbReference type="ChEBI" id="CHEBI:57762"/>
        <dbReference type="ChEBI" id="CHEBI:78442"/>
        <dbReference type="ChEBI" id="CHEBI:78537"/>
        <dbReference type="ChEBI" id="CHEBI:456215"/>
        <dbReference type="EC" id="6.1.1.9"/>
    </reaction>
</comment>
<comment type="subunit">
    <text evidence="8">Monomer.</text>
</comment>
<evidence type="ECO:0000256" key="6">
    <source>
        <dbReference type="ARBA" id="ARBA00023146"/>
    </source>
</evidence>
<dbReference type="InterPro" id="IPR002300">
    <property type="entry name" value="aa-tRNA-synth_Ia"/>
</dbReference>
<dbReference type="HAMAP" id="MF_02004">
    <property type="entry name" value="Val_tRNA_synth_type1"/>
    <property type="match status" value="1"/>
</dbReference>
<dbReference type="Gene3D" id="3.40.50.620">
    <property type="entry name" value="HUPs"/>
    <property type="match status" value="2"/>
</dbReference>
<reference evidence="13 14" key="1">
    <citation type="submission" date="2020-01" db="EMBL/GenBank/DDBJ databases">
        <title>Draft genome sequence of Cand. Neptunochlamydia vexilliferae K9.</title>
        <authorList>
            <person name="Schulz F."/>
            <person name="Koestlbacher S."/>
            <person name="Wascher F."/>
            <person name="Pizzetti I."/>
            <person name="Horn M."/>
        </authorList>
    </citation>
    <scope>NUCLEOTIDE SEQUENCE [LARGE SCALE GENOMIC DNA]</scope>
    <source>
        <strain evidence="13 14">K9</strain>
    </source>
</reference>
<keyword evidence="8" id="KW-0175">Coiled coil</keyword>
<evidence type="ECO:0000259" key="10">
    <source>
        <dbReference type="Pfam" id="PF00133"/>
    </source>
</evidence>
<dbReference type="PROSITE" id="PS00178">
    <property type="entry name" value="AA_TRNA_LIGASE_I"/>
    <property type="match status" value="1"/>
</dbReference>
<comment type="similarity">
    <text evidence="8">Belongs to the class-I aminoacyl-tRNA synthetase family. ValS type 1 subfamily.</text>
</comment>
<dbReference type="Gene3D" id="3.90.740.10">
    <property type="entry name" value="Valyl/Leucyl/Isoleucyl-tRNA synthetase, editing domain"/>
    <property type="match status" value="1"/>
</dbReference>
<dbReference type="RefSeq" id="WP_194848345.1">
    <property type="nucleotide sequence ID" value="NZ_JAAEJV010000063.1"/>
</dbReference>
<proteinExistence type="inferred from homology"/>
<dbReference type="InterPro" id="IPR033705">
    <property type="entry name" value="Anticodon_Ia_Val"/>
</dbReference>
<evidence type="ECO:0000256" key="7">
    <source>
        <dbReference type="ARBA" id="ARBA00047552"/>
    </source>
</evidence>
<feature type="domain" description="Methionyl/Valyl/Leucyl/Isoleucyl-tRNA synthetase anticodon-binding" evidence="11">
    <location>
        <begin position="643"/>
        <end position="812"/>
    </location>
</feature>
<dbReference type="GO" id="GO:0004832">
    <property type="term" value="F:valine-tRNA ligase activity"/>
    <property type="evidence" value="ECO:0007669"/>
    <property type="project" value="UniProtKB-EC"/>
</dbReference>
<comment type="subcellular location">
    <subcellularLocation>
        <location evidence="8">Cytoplasm</location>
    </subcellularLocation>
</comment>
<evidence type="ECO:0000313" key="13">
    <source>
        <dbReference type="EMBL" id="MBF5060015.1"/>
    </source>
</evidence>
<dbReference type="InterPro" id="IPR009080">
    <property type="entry name" value="tRNAsynth_Ia_anticodon-bd"/>
</dbReference>
<dbReference type="InterPro" id="IPR010978">
    <property type="entry name" value="tRNA-bd_arm"/>
</dbReference>
<dbReference type="InterPro" id="IPR009008">
    <property type="entry name" value="Val/Leu/Ile-tRNA-synth_edit"/>
</dbReference>
<keyword evidence="4 8" id="KW-0067">ATP-binding</keyword>
<dbReference type="Gene3D" id="1.10.287.380">
    <property type="entry name" value="Valyl-tRNA synthetase, C-terminal domain"/>
    <property type="match status" value="1"/>
</dbReference>
<dbReference type="Pfam" id="PF00133">
    <property type="entry name" value="tRNA-synt_1"/>
    <property type="match status" value="2"/>
</dbReference>
<keyword evidence="3 8" id="KW-0547">Nucleotide-binding</keyword>
<organism evidence="13 14">
    <name type="scientific">Candidatus Neptunichlamydia vexilliferae</name>
    <dbReference type="NCBI Taxonomy" id="1651774"/>
    <lineage>
        <taxon>Bacteria</taxon>
        <taxon>Pseudomonadati</taxon>
        <taxon>Chlamydiota</taxon>
        <taxon>Chlamydiia</taxon>
        <taxon>Parachlamydiales</taxon>
        <taxon>Simkaniaceae</taxon>
        <taxon>Candidatus Neptunichlamydia</taxon>
    </lineage>
</organism>
<dbReference type="InterPro" id="IPR019499">
    <property type="entry name" value="Val-tRNA_synth_tRNA-bd"/>
</dbReference>
<dbReference type="InterPro" id="IPR002303">
    <property type="entry name" value="Valyl-tRNA_ligase"/>
</dbReference>
<dbReference type="InterPro" id="IPR001412">
    <property type="entry name" value="aa-tRNA-synth_I_CS"/>
</dbReference>
<keyword evidence="2 8" id="KW-0436">Ligase</keyword>
<dbReference type="Pfam" id="PF08264">
    <property type="entry name" value="Anticodon_1"/>
    <property type="match status" value="1"/>
</dbReference>
<feature type="compositionally biased region" description="Basic and acidic residues" evidence="9">
    <location>
        <begin position="915"/>
        <end position="929"/>
    </location>
</feature>
<dbReference type="EMBL" id="JAAEJV010000063">
    <property type="protein sequence ID" value="MBF5060015.1"/>
    <property type="molecule type" value="Genomic_DNA"/>
</dbReference>
<dbReference type="InterPro" id="IPR014729">
    <property type="entry name" value="Rossmann-like_a/b/a_fold"/>
</dbReference>
<dbReference type="InterPro" id="IPR037118">
    <property type="entry name" value="Val-tRNA_synth_C_sf"/>
</dbReference>
<evidence type="ECO:0000313" key="14">
    <source>
        <dbReference type="Proteomes" id="UP001194714"/>
    </source>
</evidence>
<dbReference type="PANTHER" id="PTHR11946">
    <property type="entry name" value="VALYL-TRNA SYNTHETASES"/>
    <property type="match status" value="1"/>
</dbReference>
<gene>
    <name evidence="8" type="primary">valS</name>
    <name evidence="13" type="ORF">NEPTK9_001541</name>
</gene>
<name>A0ABS0B1E9_9BACT</name>
<dbReference type="SUPFAM" id="SSF50677">
    <property type="entry name" value="ValRS/IleRS/LeuRS editing domain"/>
    <property type="match status" value="1"/>
</dbReference>
<evidence type="ECO:0000256" key="9">
    <source>
        <dbReference type="SAM" id="MobiDB-lite"/>
    </source>
</evidence>
<dbReference type="PANTHER" id="PTHR11946:SF93">
    <property type="entry name" value="VALINE--TRNA LIGASE, CHLOROPLASTIC_MITOCHONDRIAL 2"/>
    <property type="match status" value="1"/>
</dbReference>
<accession>A0ABS0B1E9</accession>
<evidence type="ECO:0000256" key="5">
    <source>
        <dbReference type="ARBA" id="ARBA00022917"/>
    </source>
</evidence>
<dbReference type="CDD" id="cd00817">
    <property type="entry name" value="ValRS_core"/>
    <property type="match status" value="1"/>
</dbReference>
<dbReference type="SUPFAM" id="SSF47323">
    <property type="entry name" value="Anticodon-binding domain of a subclass of class I aminoacyl-tRNA synthetases"/>
    <property type="match status" value="1"/>
</dbReference>
<dbReference type="Proteomes" id="UP001194714">
    <property type="component" value="Unassembled WGS sequence"/>
</dbReference>
<evidence type="ECO:0000259" key="12">
    <source>
        <dbReference type="Pfam" id="PF10458"/>
    </source>
</evidence>
<comment type="domain">
    <text evidence="8">The C-terminal coiled-coil domain is crucial for aminoacylation activity.</text>
</comment>
<evidence type="ECO:0000256" key="4">
    <source>
        <dbReference type="ARBA" id="ARBA00022840"/>
    </source>
</evidence>
<dbReference type="CDD" id="cd07962">
    <property type="entry name" value="Anticodon_Ia_Val"/>
    <property type="match status" value="1"/>
</dbReference>
<feature type="domain" description="Aminoacyl-tRNA synthetase class Ia" evidence="10">
    <location>
        <begin position="17"/>
        <end position="520"/>
    </location>
</feature>
<feature type="domain" description="Valyl-tRNA synthetase tRNA-binding arm" evidence="12">
    <location>
        <begin position="867"/>
        <end position="929"/>
    </location>
</feature>
<feature type="short sequence motif" description="'HIGH' region" evidence="8">
    <location>
        <begin position="46"/>
        <end position="56"/>
    </location>
</feature>
<dbReference type="Gene3D" id="1.10.730.10">
    <property type="entry name" value="Isoleucyl-tRNA Synthetase, Domain 1"/>
    <property type="match status" value="1"/>
</dbReference>
<feature type="binding site" evidence="8">
    <location>
        <position position="563"/>
    </location>
    <ligand>
        <name>ATP</name>
        <dbReference type="ChEBI" id="CHEBI:30616"/>
    </ligand>
</feature>
<dbReference type="Pfam" id="PF10458">
    <property type="entry name" value="Val_tRNA-synt_C"/>
    <property type="match status" value="1"/>
</dbReference>
<dbReference type="NCBIfam" id="NF004349">
    <property type="entry name" value="PRK05729.1"/>
    <property type="match status" value="1"/>
</dbReference>
<dbReference type="SUPFAM" id="SSF46589">
    <property type="entry name" value="tRNA-binding arm"/>
    <property type="match status" value="1"/>
</dbReference>
<feature type="region of interest" description="Disordered" evidence="9">
    <location>
        <begin position="909"/>
        <end position="929"/>
    </location>
</feature>
<dbReference type="InterPro" id="IPR013155">
    <property type="entry name" value="M/V/L/I-tRNA-synth_anticd-bd"/>
</dbReference>
<evidence type="ECO:0000256" key="2">
    <source>
        <dbReference type="ARBA" id="ARBA00022598"/>
    </source>
</evidence>
<comment type="function">
    <text evidence="8">Catalyzes the attachment of valine to tRNA(Val). As ValRS can inadvertently accommodate and process structurally similar amino acids such as threonine, to avoid such errors, it has a 'posttransfer' editing activity that hydrolyzes mischarged Thr-tRNA(Val) in a tRNA-dependent manner.</text>
</comment>
<protein>
    <recommendedName>
        <fullName evidence="8">Valine--tRNA ligase</fullName>
        <ecNumber evidence="8">6.1.1.9</ecNumber>
    </recommendedName>
    <alternativeName>
        <fullName evidence="8">Valyl-tRNA synthetase</fullName>
        <shortName evidence="8">ValRS</shortName>
    </alternativeName>
</protein>
<keyword evidence="14" id="KW-1185">Reference proteome</keyword>
<evidence type="ECO:0000256" key="3">
    <source>
        <dbReference type="ARBA" id="ARBA00022741"/>
    </source>
</evidence>
<dbReference type="NCBIfam" id="TIGR00422">
    <property type="entry name" value="valS"/>
    <property type="match status" value="1"/>
</dbReference>
<comment type="domain">
    <text evidence="8">ValRS has two distinct active sites: one for aminoacylation and one for editing. The misactivated threonine is translocated from the active site to the editing site.</text>
</comment>
<keyword evidence="1 8" id="KW-0963">Cytoplasm</keyword>
<feature type="short sequence motif" description="'KMSKS' region" evidence="8">
    <location>
        <begin position="560"/>
        <end position="564"/>
    </location>
</feature>
<keyword evidence="5 8" id="KW-0648">Protein biosynthesis</keyword>
<dbReference type="EC" id="6.1.1.9" evidence="8"/>
<dbReference type="SUPFAM" id="SSF52374">
    <property type="entry name" value="Nucleotidylyl transferase"/>
    <property type="match status" value="1"/>
</dbReference>
<dbReference type="PRINTS" id="PR00986">
    <property type="entry name" value="TRNASYNTHVAL"/>
</dbReference>
<comment type="caution">
    <text evidence="13">The sequence shown here is derived from an EMBL/GenBank/DDBJ whole genome shotgun (WGS) entry which is preliminary data.</text>
</comment>